<name>A0ABQ4Q287_9BURK</name>
<keyword evidence="3" id="KW-1185">Reference proteome</keyword>
<sequence length="223" mass="24671">MSDETFIKGRLVSLRRPDLDKDVLQGNWHSWFNDARITEFLEHGAFPITRQEEADILASAMRQSSNLILAVVDNADGSVVGTVSLKGINHIQRRAEIAIVMGFKNPPGAALEAMALMTRHAFDRLSLQKLYAGQHESLWKWVNTLGTIGYRVEGYRENYGFRNGQPYGALLTGITSEQFYNLQASRNGDVLGGDALATAKKRSSKNPVPVLKEMFQSLSGGNS</sequence>
<dbReference type="EMBL" id="BPMK01000005">
    <property type="protein sequence ID" value="GIZ51297.1"/>
    <property type="molecule type" value="Genomic_DNA"/>
</dbReference>
<dbReference type="RefSeq" id="WP_220807471.1">
    <property type="nucleotide sequence ID" value="NZ_BPMK01000005.1"/>
</dbReference>
<accession>A0ABQ4Q287</accession>
<dbReference type="InterPro" id="IPR000182">
    <property type="entry name" value="GNAT_dom"/>
</dbReference>
<protein>
    <recommendedName>
        <fullName evidence="1">N-acetyltransferase domain-containing protein</fullName>
    </recommendedName>
</protein>
<feature type="domain" description="N-acetyltransferase" evidence="1">
    <location>
        <begin position="27"/>
        <end position="135"/>
    </location>
</feature>
<gene>
    <name evidence="2" type="ORF">NCCP691_13110</name>
</gene>
<evidence type="ECO:0000259" key="1">
    <source>
        <dbReference type="Pfam" id="PF13302"/>
    </source>
</evidence>
<dbReference type="PANTHER" id="PTHR43415:SF3">
    <property type="entry name" value="GNAT-FAMILY ACETYLTRANSFERASE"/>
    <property type="match status" value="1"/>
</dbReference>
<dbReference type="SUPFAM" id="SSF55729">
    <property type="entry name" value="Acyl-CoA N-acyltransferases (Nat)"/>
    <property type="match status" value="1"/>
</dbReference>
<evidence type="ECO:0000313" key="3">
    <source>
        <dbReference type="Proteomes" id="UP000887222"/>
    </source>
</evidence>
<dbReference type="Gene3D" id="3.40.630.30">
    <property type="match status" value="1"/>
</dbReference>
<evidence type="ECO:0000313" key="2">
    <source>
        <dbReference type="EMBL" id="GIZ51297.1"/>
    </source>
</evidence>
<organism evidence="2 3">
    <name type="scientific">Noviherbaspirillum aridicola</name>
    <dbReference type="NCBI Taxonomy" id="2849687"/>
    <lineage>
        <taxon>Bacteria</taxon>
        <taxon>Pseudomonadati</taxon>
        <taxon>Pseudomonadota</taxon>
        <taxon>Betaproteobacteria</taxon>
        <taxon>Burkholderiales</taxon>
        <taxon>Oxalobacteraceae</taxon>
        <taxon>Noviherbaspirillum</taxon>
    </lineage>
</organism>
<proteinExistence type="predicted"/>
<dbReference type="PANTHER" id="PTHR43415">
    <property type="entry name" value="SPERMIDINE N(1)-ACETYLTRANSFERASE"/>
    <property type="match status" value="1"/>
</dbReference>
<comment type="caution">
    <text evidence="2">The sequence shown here is derived from an EMBL/GenBank/DDBJ whole genome shotgun (WGS) entry which is preliminary data.</text>
</comment>
<dbReference type="Pfam" id="PF13302">
    <property type="entry name" value="Acetyltransf_3"/>
    <property type="match status" value="1"/>
</dbReference>
<dbReference type="InterPro" id="IPR016181">
    <property type="entry name" value="Acyl_CoA_acyltransferase"/>
</dbReference>
<reference evidence="2 3" key="1">
    <citation type="journal article" date="2022" name="Int. J. Syst. Evol. Microbiol.">
        <title>Noviherbaspirillum aridicola sp. nov., isolated from an arid soil in Pakistan.</title>
        <authorList>
            <person name="Khan I.U."/>
            <person name="Saqib M."/>
            <person name="Amin A."/>
            <person name="Hussain F."/>
            <person name="Li L."/>
            <person name="Liu Y.H."/>
            <person name="Fang B.Z."/>
            <person name="Ahmed I."/>
            <person name="Li W.J."/>
        </authorList>
    </citation>
    <scope>NUCLEOTIDE SEQUENCE [LARGE SCALE GENOMIC DNA]</scope>
    <source>
        <strain evidence="2 3">NCCP-691</strain>
    </source>
</reference>
<dbReference type="Proteomes" id="UP000887222">
    <property type="component" value="Unassembled WGS sequence"/>
</dbReference>